<sequence length="705" mass="76301">MAAVLQPTPAHTAQDQSPPPINSVAAPERQPVRLPESVRYAVRAYHDATGQFTAMLIEIPYSINLGNSTNGTDRTHYDAFIAALAPASTDLRNVYSGTHIDELLEYGPAYRCAAEVRLRYADRFPVDSKLVATIFRAIRNRKIANQYYAAQSNRPDRTTREHRELNSLFYQLTVTLRPTIVASLLVAAPVTPTIERSTAASQHGVSAQGDGVISPQEALPFAWPRFPPRNTLPSSQINVTAPTSASTASSVEADTNTGGAHFVPLEETVRLSTQDPQLEIVPSAPQVEVLPPSLATSIVDTSQDHPYQAHDEVNSTLSSNTAQPVSIDVRHSAQPNVASLGAVGAQPERLLEDPRAFLEECLPQFLLIQLNTQPQLQGHRQTLQAVLRHLLPELLKDRLGETPAVDECLQELSSLLEEPNALNFVDEPRTGPGSSGEDAPNSSAVACQPTLRMNVCASTQTEASPDEASLSQTNATDSTISSPCVAHYSAAAPPPNSPSDISAMSRRIAARRRDHSSRLRTEANEVISQAVQAAATPTQAPTPGTTIAGKSAIPSVTQPVASIIKPQFPVATAVEPNLPSAPAPTVSAPTPRSREAPIDWASMTLQEVNVLYKAENDKVAAELRAWGLPRLETSEYKHLAQVVRNKYGSAVLTDRRFETLRTSVENVIDGRQAAARWYVGTEEGHQGFLTMMRETQAILLRGPRR</sequence>
<proteinExistence type="predicted"/>
<feature type="region of interest" description="Disordered" evidence="1">
    <location>
        <begin position="1"/>
        <end position="29"/>
    </location>
</feature>
<dbReference type="AlphaFoldDB" id="A0A1X7S527"/>
<dbReference type="Proteomes" id="UP000215127">
    <property type="component" value="Chromosome 10"/>
</dbReference>
<protein>
    <submittedName>
        <fullName evidence="2">Uncharacterized protein</fullName>
    </submittedName>
</protein>
<keyword evidence="3" id="KW-1185">Reference proteome</keyword>
<organism evidence="2 3">
    <name type="scientific">Zymoseptoria tritici (strain ST99CH_3D7)</name>
    <dbReference type="NCBI Taxonomy" id="1276538"/>
    <lineage>
        <taxon>Eukaryota</taxon>
        <taxon>Fungi</taxon>
        <taxon>Dikarya</taxon>
        <taxon>Ascomycota</taxon>
        <taxon>Pezizomycotina</taxon>
        <taxon>Dothideomycetes</taxon>
        <taxon>Dothideomycetidae</taxon>
        <taxon>Mycosphaerellales</taxon>
        <taxon>Mycosphaerellaceae</taxon>
        <taxon>Zymoseptoria</taxon>
    </lineage>
</organism>
<feature type="region of interest" description="Disordered" evidence="1">
    <location>
        <begin position="419"/>
        <end position="443"/>
    </location>
</feature>
<evidence type="ECO:0000313" key="2">
    <source>
        <dbReference type="EMBL" id="SMQ54541.1"/>
    </source>
</evidence>
<name>A0A1X7S527_ZYMT9</name>
<gene>
    <name evidence="2" type="ORF">ZT3D7_G9696</name>
</gene>
<feature type="region of interest" description="Disordered" evidence="1">
    <location>
        <begin position="458"/>
        <end position="521"/>
    </location>
</feature>
<evidence type="ECO:0000256" key="1">
    <source>
        <dbReference type="SAM" id="MobiDB-lite"/>
    </source>
</evidence>
<feature type="compositionally biased region" description="Polar residues" evidence="1">
    <location>
        <begin position="458"/>
        <end position="482"/>
    </location>
</feature>
<dbReference type="EMBL" id="LT853701">
    <property type="protein sequence ID" value="SMQ54541.1"/>
    <property type="molecule type" value="Genomic_DNA"/>
</dbReference>
<feature type="compositionally biased region" description="Low complexity" evidence="1">
    <location>
        <begin position="498"/>
        <end position="507"/>
    </location>
</feature>
<accession>A0A1X7S527</accession>
<reference evidence="2 3" key="1">
    <citation type="submission" date="2016-06" db="EMBL/GenBank/DDBJ databases">
        <authorList>
            <person name="Kjaerup R.B."/>
            <person name="Dalgaard T.S."/>
            <person name="Juul-Madsen H.R."/>
        </authorList>
    </citation>
    <scope>NUCLEOTIDE SEQUENCE [LARGE SCALE GENOMIC DNA]</scope>
</reference>
<evidence type="ECO:0000313" key="3">
    <source>
        <dbReference type="Proteomes" id="UP000215127"/>
    </source>
</evidence>